<keyword evidence="8" id="KW-1185">Reference proteome</keyword>
<evidence type="ECO:0000259" key="6">
    <source>
        <dbReference type="Pfam" id="PF01103"/>
    </source>
</evidence>
<comment type="caution">
    <text evidence="7">The sequence shown here is derived from an EMBL/GenBank/DDBJ whole genome shotgun (WGS) entry which is preliminary data.</text>
</comment>
<organism evidence="7 8">
    <name type="scientific">Gigaspora rosea</name>
    <dbReference type="NCBI Taxonomy" id="44941"/>
    <lineage>
        <taxon>Eukaryota</taxon>
        <taxon>Fungi</taxon>
        <taxon>Fungi incertae sedis</taxon>
        <taxon>Mucoromycota</taxon>
        <taxon>Glomeromycotina</taxon>
        <taxon>Glomeromycetes</taxon>
        <taxon>Diversisporales</taxon>
        <taxon>Gigasporaceae</taxon>
        <taxon>Gigaspora</taxon>
    </lineage>
</organism>
<protein>
    <recommendedName>
        <fullName evidence="6">Bacterial surface antigen (D15) domain-containing protein</fullName>
    </recommendedName>
</protein>
<evidence type="ECO:0000256" key="5">
    <source>
        <dbReference type="ARBA" id="ARBA00023136"/>
    </source>
</evidence>
<dbReference type="Gene3D" id="2.40.160.50">
    <property type="entry name" value="membrane protein fhac: a member of the omp85/tpsb transporter family"/>
    <property type="match status" value="1"/>
</dbReference>
<evidence type="ECO:0000313" key="8">
    <source>
        <dbReference type="Proteomes" id="UP000266673"/>
    </source>
</evidence>
<keyword evidence="3" id="KW-1134">Transmembrane beta strand</keyword>
<dbReference type="InterPro" id="IPR039910">
    <property type="entry name" value="D15-like"/>
</dbReference>
<dbReference type="OrthoDB" id="1724197at2759"/>
<dbReference type="InterPro" id="IPR000184">
    <property type="entry name" value="Bac_surfAg_D15"/>
</dbReference>
<evidence type="ECO:0000256" key="1">
    <source>
        <dbReference type="ARBA" id="ARBA00004374"/>
    </source>
</evidence>
<dbReference type="EMBL" id="QKWP01001703">
    <property type="protein sequence ID" value="RIB07179.1"/>
    <property type="molecule type" value="Genomic_DNA"/>
</dbReference>
<name>A0A397UEE9_9GLOM</name>
<proteinExistence type="inferred from homology"/>
<dbReference type="Proteomes" id="UP000266673">
    <property type="component" value="Unassembled WGS sequence"/>
</dbReference>
<dbReference type="Pfam" id="PF01103">
    <property type="entry name" value="Omp85"/>
    <property type="match status" value="1"/>
</dbReference>
<accession>A0A397UEE9</accession>
<dbReference type="PANTHER" id="PTHR12815">
    <property type="entry name" value="SORTING AND ASSEMBLY MACHINERY SAMM50 PROTEIN FAMILY MEMBER"/>
    <property type="match status" value="1"/>
</dbReference>
<dbReference type="STRING" id="44941.A0A397UEE9"/>
<dbReference type="GO" id="GO:0005741">
    <property type="term" value="C:mitochondrial outer membrane"/>
    <property type="evidence" value="ECO:0007669"/>
    <property type="project" value="UniProtKB-SubCell"/>
</dbReference>
<sequence length="296" mass="33110">MVLDVDVSLKTSANLTSIDKNLFPNGEIRNQSPKKTKATDEFLNHNAEIQNNIYKEYGRQLEARTPGTIIDEVRVAADKLRRLDIFQYVDMFLDSSNDPRALDVILSVEEKSRFWIKTGTEIGNDAGSANISLNVRNAFGGAESLEAYMSAGTQTSHVFEFCLAKPINGNPDSRVDISAFSLTKNNQIYSSRDEIMRGIALTWRFDYLSLTPRNYSIRESAGHSLKSSVTHTLIRDKRDDLMLPSKGYYIKLFQEFAGLGGDVNFIKNEIESQANFPLGKGFLHGAFGDNKDTDSV</sequence>
<dbReference type="GO" id="GO:0045040">
    <property type="term" value="P:protein insertion into mitochondrial outer membrane"/>
    <property type="evidence" value="ECO:0007669"/>
    <property type="project" value="TreeGrafter"/>
</dbReference>
<evidence type="ECO:0000313" key="7">
    <source>
        <dbReference type="EMBL" id="RIB07179.1"/>
    </source>
</evidence>
<comment type="similarity">
    <text evidence="2">Belongs to the SAM50/omp85 family.</text>
</comment>
<keyword evidence="4" id="KW-0812">Transmembrane</keyword>
<evidence type="ECO:0000256" key="4">
    <source>
        <dbReference type="ARBA" id="ARBA00022692"/>
    </source>
</evidence>
<reference evidence="7 8" key="1">
    <citation type="submission" date="2018-06" db="EMBL/GenBank/DDBJ databases">
        <title>Comparative genomics reveals the genomic features of Rhizophagus irregularis, R. cerebriforme, R. diaphanum and Gigaspora rosea, and their symbiotic lifestyle signature.</title>
        <authorList>
            <person name="Morin E."/>
            <person name="San Clemente H."/>
            <person name="Chen E.C.H."/>
            <person name="De La Providencia I."/>
            <person name="Hainaut M."/>
            <person name="Kuo A."/>
            <person name="Kohler A."/>
            <person name="Murat C."/>
            <person name="Tang N."/>
            <person name="Roy S."/>
            <person name="Loubradou J."/>
            <person name="Henrissat B."/>
            <person name="Grigoriev I.V."/>
            <person name="Corradi N."/>
            <person name="Roux C."/>
            <person name="Martin F.M."/>
        </authorList>
    </citation>
    <scope>NUCLEOTIDE SEQUENCE [LARGE SCALE GENOMIC DNA]</scope>
    <source>
        <strain evidence="7 8">DAOM 194757</strain>
    </source>
</reference>
<gene>
    <name evidence="7" type="ORF">C2G38_2046223</name>
</gene>
<evidence type="ECO:0000256" key="3">
    <source>
        <dbReference type="ARBA" id="ARBA00022452"/>
    </source>
</evidence>
<comment type="subcellular location">
    <subcellularLocation>
        <location evidence="1">Mitochondrion outer membrane</location>
        <topology evidence="1">Multi-pass membrane protein</topology>
    </subcellularLocation>
</comment>
<feature type="domain" description="Bacterial surface antigen (D15)" evidence="6">
    <location>
        <begin position="217"/>
        <end position="280"/>
    </location>
</feature>
<dbReference type="PANTHER" id="PTHR12815:SF18">
    <property type="entry name" value="SORTING AND ASSEMBLY MACHINERY COMPONENT 50 HOMOLOG"/>
    <property type="match status" value="1"/>
</dbReference>
<evidence type="ECO:0000256" key="2">
    <source>
        <dbReference type="ARBA" id="ARBA00010913"/>
    </source>
</evidence>
<keyword evidence="5" id="KW-0472">Membrane</keyword>
<dbReference type="AlphaFoldDB" id="A0A397UEE9"/>